<dbReference type="PANTHER" id="PTHR13495:SF0">
    <property type="entry name" value="PSME3-INTERACTING PROTEIN"/>
    <property type="match status" value="1"/>
</dbReference>
<name>A0ABQ7GE36_DUNSA</name>
<evidence type="ECO:0000313" key="5">
    <source>
        <dbReference type="EMBL" id="KAF5832877.1"/>
    </source>
</evidence>
<evidence type="ECO:0000256" key="1">
    <source>
        <dbReference type="ARBA" id="ARBA00004123"/>
    </source>
</evidence>
<feature type="compositionally biased region" description="Low complexity" evidence="3">
    <location>
        <begin position="155"/>
        <end position="172"/>
    </location>
</feature>
<gene>
    <name evidence="5" type="ORF">DUNSADRAFT_11067</name>
</gene>
<proteinExistence type="predicted"/>
<sequence>MDGEERRVEMLRIERKEEFYDRDEVLGRDVNSVFPTQRKEPQGNPAAAVLQEMLGTRSFVSQSELDEIKSARGVTGDEGGGEPLRPLAEVLRENREKKQQAFDDQWKQMKTGKNAPLDPEELEFLDGLAQAEAARLNETSQTERQELEEFRMMLAEQAAQRAAAEAEGSAGETLQRSAPKPSSIGPKAEPKRPISHYPRPNLKPVFRPKAQAPKMLSPCSQQPPPPQQQQEQQHQHHQQQRRQQPGEGNVSTVDDGAQQPHAKRAKVGTDQGAVVNTASHSGSEDKGNEATLAGLLGDYGSESDQEDS</sequence>
<evidence type="ECO:0000259" key="4">
    <source>
        <dbReference type="Pfam" id="PF10187"/>
    </source>
</evidence>
<protein>
    <recommendedName>
        <fullName evidence="4">FAM192A/Fyv6 N-terminal domain-containing protein</fullName>
    </recommendedName>
</protein>
<dbReference type="PANTHER" id="PTHR13495">
    <property type="entry name" value="NEFA-INTERACTING NUCLEAR PROTEIN NIP30"/>
    <property type="match status" value="1"/>
</dbReference>
<feature type="domain" description="FAM192A/Fyv6 N-terminal" evidence="4">
    <location>
        <begin position="82"/>
        <end position="151"/>
    </location>
</feature>
<feature type="region of interest" description="Disordered" evidence="3">
    <location>
        <begin position="152"/>
        <end position="308"/>
    </location>
</feature>
<comment type="caution">
    <text evidence="5">The sequence shown here is derived from an EMBL/GenBank/DDBJ whole genome shotgun (WGS) entry which is preliminary data.</text>
</comment>
<dbReference type="InterPro" id="IPR019331">
    <property type="entry name" value="FAM192A/Fyv6_N"/>
</dbReference>
<dbReference type="Pfam" id="PF10187">
    <property type="entry name" value="FAM192A_Fyv6_N"/>
    <property type="match status" value="1"/>
</dbReference>
<comment type="subcellular location">
    <subcellularLocation>
        <location evidence="1">Nucleus</location>
    </subcellularLocation>
</comment>
<dbReference type="EMBL" id="MU069843">
    <property type="protein sequence ID" value="KAF5832877.1"/>
    <property type="molecule type" value="Genomic_DNA"/>
</dbReference>
<dbReference type="Proteomes" id="UP000815325">
    <property type="component" value="Unassembled WGS sequence"/>
</dbReference>
<accession>A0ABQ7GE36</accession>
<reference evidence="5" key="1">
    <citation type="submission" date="2017-08" db="EMBL/GenBank/DDBJ databases">
        <authorList>
            <person name="Polle J.E."/>
            <person name="Barry K."/>
            <person name="Cushman J."/>
            <person name="Schmutz J."/>
            <person name="Tran D."/>
            <person name="Hathwaick L.T."/>
            <person name="Yim W.C."/>
            <person name="Jenkins J."/>
            <person name="Mckie-Krisberg Z.M."/>
            <person name="Prochnik S."/>
            <person name="Lindquist E."/>
            <person name="Dockter R.B."/>
            <person name="Adam C."/>
            <person name="Molina H."/>
            <person name="Bunkerborg J."/>
            <person name="Jin E."/>
            <person name="Buchheim M."/>
            <person name="Magnuson J."/>
        </authorList>
    </citation>
    <scope>NUCLEOTIDE SEQUENCE</scope>
    <source>
        <strain evidence="5">CCAP 19/18</strain>
    </source>
</reference>
<keyword evidence="6" id="KW-1185">Reference proteome</keyword>
<organism evidence="5 6">
    <name type="scientific">Dunaliella salina</name>
    <name type="common">Green alga</name>
    <name type="synonym">Protococcus salinus</name>
    <dbReference type="NCBI Taxonomy" id="3046"/>
    <lineage>
        <taxon>Eukaryota</taxon>
        <taxon>Viridiplantae</taxon>
        <taxon>Chlorophyta</taxon>
        <taxon>core chlorophytes</taxon>
        <taxon>Chlorophyceae</taxon>
        <taxon>CS clade</taxon>
        <taxon>Chlamydomonadales</taxon>
        <taxon>Dunaliellaceae</taxon>
        <taxon>Dunaliella</taxon>
    </lineage>
</organism>
<evidence type="ECO:0000313" key="6">
    <source>
        <dbReference type="Proteomes" id="UP000815325"/>
    </source>
</evidence>
<evidence type="ECO:0000256" key="3">
    <source>
        <dbReference type="SAM" id="MobiDB-lite"/>
    </source>
</evidence>
<evidence type="ECO:0000256" key="2">
    <source>
        <dbReference type="ARBA" id="ARBA00023242"/>
    </source>
</evidence>
<keyword evidence="2" id="KW-0539">Nucleus</keyword>
<dbReference type="InterPro" id="IPR039845">
    <property type="entry name" value="FAM192A"/>
</dbReference>